<feature type="compositionally biased region" description="Low complexity" evidence="3">
    <location>
        <begin position="181"/>
        <end position="193"/>
    </location>
</feature>
<proteinExistence type="predicted"/>
<keyword evidence="2" id="KW-0418">Kinase</keyword>
<dbReference type="RefSeq" id="WP_203914644.1">
    <property type="nucleotide sequence ID" value="NZ_BONY01000111.1"/>
</dbReference>
<feature type="region of interest" description="Disordered" evidence="3">
    <location>
        <begin position="173"/>
        <end position="193"/>
    </location>
</feature>
<keyword evidence="6" id="KW-1185">Reference proteome</keyword>
<dbReference type="CDD" id="cd01166">
    <property type="entry name" value="KdgK"/>
    <property type="match status" value="1"/>
</dbReference>
<dbReference type="InterPro" id="IPR011611">
    <property type="entry name" value="PfkB_dom"/>
</dbReference>
<evidence type="ECO:0000313" key="6">
    <source>
        <dbReference type="Proteomes" id="UP000612899"/>
    </source>
</evidence>
<dbReference type="Gene3D" id="3.40.1190.20">
    <property type="match status" value="1"/>
</dbReference>
<dbReference type="EMBL" id="BONY01000111">
    <property type="protein sequence ID" value="GIH10922.1"/>
    <property type="molecule type" value="Genomic_DNA"/>
</dbReference>
<keyword evidence="1" id="KW-0808">Transferase</keyword>
<dbReference type="InterPro" id="IPR029056">
    <property type="entry name" value="Ribokinase-like"/>
</dbReference>
<feature type="domain" description="Carbohydrate kinase PfkB" evidence="4">
    <location>
        <begin position="208"/>
        <end position="334"/>
    </location>
</feature>
<dbReference type="GO" id="GO:0016301">
    <property type="term" value="F:kinase activity"/>
    <property type="evidence" value="ECO:0007669"/>
    <property type="project" value="UniProtKB-KW"/>
</dbReference>
<protein>
    <submittedName>
        <fullName evidence="5">Ribokinase</fullName>
    </submittedName>
</protein>
<dbReference type="Proteomes" id="UP000612899">
    <property type="component" value="Unassembled WGS sequence"/>
</dbReference>
<evidence type="ECO:0000256" key="1">
    <source>
        <dbReference type="ARBA" id="ARBA00022679"/>
    </source>
</evidence>
<dbReference type="PROSITE" id="PS00583">
    <property type="entry name" value="PFKB_KINASES_1"/>
    <property type="match status" value="1"/>
</dbReference>
<dbReference type="SUPFAM" id="SSF53613">
    <property type="entry name" value="Ribokinase-like"/>
    <property type="match status" value="1"/>
</dbReference>
<reference evidence="5" key="1">
    <citation type="submission" date="2021-01" db="EMBL/GenBank/DDBJ databases">
        <title>Whole genome shotgun sequence of Rhizocola hellebori NBRC 109834.</title>
        <authorList>
            <person name="Komaki H."/>
            <person name="Tamura T."/>
        </authorList>
    </citation>
    <scope>NUCLEOTIDE SEQUENCE</scope>
    <source>
        <strain evidence="5">NBRC 109834</strain>
    </source>
</reference>
<dbReference type="PANTHER" id="PTHR10584">
    <property type="entry name" value="SUGAR KINASE"/>
    <property type="match status" value="1"/>
</dbReference>
<evidence type="ECO:0000256" key="2">
    <source>
        <dbReference type="ARBA" id="ARBA00022777"/>
    </source>
</evidence>
<feature type="domain" description="Carbohydrate kinase PfkB" evidence="4">
    <location>
        <begin position="2"/>
        <end position="163"/>
    </location>
</feature>
<comment type="caution">
    <text evidence="5">The sequence shown here is derived from an EMBL/GenBank/DDBJ whole genome shotgun (WGS) entry which is preliminary data.</text>
</comment>
<sequence>MIITVGDLVTDVLAVLRAPLATGSDTPATVHLSGGGQAANTAAWIAWLGRPVTFVGAVGDDLAGGDRLAELRAAGVHTQVSIRPGASTGSIVVLAYQGERTMISDRGANLLLSPSDVDSAIAMGATHLHLSGYTLLDQASRPAGRAALASAKSAGLRTSVDAASAAPLAALTTRQPPAYPTPSAHAPPSAYAARSAHVTGSAGAAAASQTGPNEPDANFLEWVHGVDLLIANADEAQALVGLADPAEQAATLARAIGGSAVVKLGPRGALWAGPEGVLHVPIEPAHVVDATGAGDAFAAGLIAALDAGADIREALHEGCRLGAQAVGQVGARPPLR</sequence>
<dbReference type="PANTHER" id="PTHR10584:SF166">
    <property type="entry name" value="RIBOKINASE"/>
    <property type="match status" value="1"/>
</dbReference>
<gene>
    <name evidence="5" type="primary">rbsK_2</name>
    <name evidence="5" type="ORF">Rhe02_89890</name>
</gene>
<organism evidence="5 6">
    <name type="scientific">Rhizocola hellebori</name>
    <dbReference type="NCBI Taxonomy" id="1392758"/>
    <lineage>
        <taxon>Bacteria</taxon>
        <taxon>Bacillati</taxon>
        <taxon>Actinomycetota</taxon>
        <taxon>Actinomycetes</taxon>
        <taxon>Micromonosporales</taxon>
        <taxon>Micromonosporaceae</taxon>
        <taxon>Rhizocola</taxon>
    </lineage>
</organism>
<dbReference type="Pfam" id="PF00294">
    <property type="entry name" value="PfkB"/>
    <property type="match status" value="2"/>
</dbReference>
<dbReference type="AlphaFoldDB" id="A0A8J3QJ28"/>
<evidence type="ECO:0000259" key="4">
    <source>
        <dbReference type="Pfam" id="PF00294"/>
    </source>
</evidence>
<evidence type="ECO:0000256" key="3">
    <source>
        <dbReference type="SAM" id="MobiDB-lite"/>
    </source>
</evidence>
<dbReference type="GO" id="GO:0005829">
    <property type="term" value="C:cytosol"/>
    <property type="evidence" value="ECO:0007669"/>
    <property type="project" value="TreeGrafter"/>
</dbReference>
<name>A0A8J3QJ28_9ACTN</name>
<evidence type="ECO:0000313" key="5">
    <source>
        <dbReference type="EMBL" id="GIH10922.1"/>
    </source>
</evidence>
<dbReference type="InterPro" id="IPR002173">
    <property type="entry name" value="Carboh/pur_kinase_PfkB_CS"/>
</dbReference>
<accession>A0A8J3QJ28</accession>